<dbReference type="Pfam" id="PF14697">
    <property type="entry name" value="Fer4_21"/>
    <property type="match status" value="1"/>
</dbReference>
<evidence type="ECO:0000256" key="4">
    <source>
        <dbReference type="ARBA" id="ARBA00022519"/>
    </source>
</evidence>
<keyword evidence="3" id="KW-0004">4Fe-4S</keyword>
<dbReference type="PROSITE" id="PS51656">
    <property type="entry name" value="4FE4S"/>
    <property type="match status" value="1"/>
</dbReference>
<dbReference type="PANTHER" id="PTHR42859:SF3">
    <property type="entry name" value="ION-TRANSLOCATING OXIDOREDUCTASE COMPLEX SUBUNIT B"/>
    <property type="match status" value="1"/>
</dbReference>
<evidence type="ECO:0000256" key="3">
    <source>
        <dbReference type="ARBA" id="ARBA00022485"/>
    </source>
</evidence>
<dbReference type="InterPro" id="IPR050294">
    <property type="entry name" value="RnfB_subfamily"/>
</dbReference>
<dbReference type="NCBIfam" id="TIGR01944">
    <property type="entry name" value="rnfB"/>
    <property type="match status" value="1"/>
</dbReference>
<dbReference type="Pfam" id="PF04060">
    <property type="entry name" value="FeS"/>
    <property type="match status" value="1"/>
</dbReference>
<dbReference type="RefSeq" id="WP_284397613.1">
    <property type="nucleotide sequence ID" value="NZ_BSNQ01000003.1"/>
</dbReference>
<keyword evidence="16" id="KW-1185">Reference proteome</keyword>
<protein>
    <submittedName>
        <fullName evidence="15">RnfABCDGE type electron transport complex subunit B</fullName>
    </submittedName>
</protein>
<keyword evidence="9" id="KW-0408">Iron</keyword>
<evidence type="ECO:0000256" key="11">
    <source>
        <dbReference type="ARBA" id="ARBA00023136"/>
    </source>
</evidence>
<keyword evidence="5" id="KW-0479">Metal-binding</keyword>
<dbReference type="PROSITE" id="PS51379">
    <property type="entry name" value="4FE4S_FER_2"/>
    <property type="match status" value="2"/>
</dbReference>
<dbReference type="PROSITE" id="PS00198">
    <property type="entry name" value="4FE4S_FER_1"/>
    <property type="match status" value="1"/>
</dbReference>
<feature type="domain" description="4Fe-4S ferredoxin-type" evidence="13">
    <location>
        <begin position="105"/>
        <end position="134"/>
    </location>
</feature>
<evidence type="ECO:0000256" key="8">
    <source>
        <dbReference type="ARBA" id="ARBA00022982"/>
    </source>
</evidence>
<dbReference type="Gene3D" id="3.30.70.20">
    <property type="match status" value="1"/>
</dbReference>
<accession>A0ABW8IWT3</accession>
<evidence type="ECO:0000256" key="6">
    <source>
        <dbReference type="ARBA" id="ARBA00022737"/>
    </source>
</evidence>
<feature type="compositionally biased region" description="Polar residues" evidence="12">
    <location>
        <begin position="173"/>
        <end position="187"/>
    </location>
</feature>
<dbReference type="Gene3D" id="1.10.15.40">
    <property type="entry name" value="Electron transport complex subunit B, putative Fe-S cluster"/>
    <property type="match status" value="1"/>
</dbReference>
<dbReference type="InterPro" id="IPR007202">
    <property type="entry name" value="4Fe-4S_dom"/>
</dbReference>
<evidence type="ECO:0000256" key="7">
    <source>
        <dbReference type="ARBA" id="ARBA00022967"/>
    </source>
</evidence>
<dbReference type="InterPro" id="IPR017896">
    <property type="entry name" value="4Fe4S_Fe-S-bd"/>
</dbReference>
<feature type="domain" description="4Fe-4S" evidence="14">
    <location>
        <begin position="1"/>
        <end position="59"/>
    </location>
</feature>
<keyword evidence="8" id="KW-0249">Electron transport</keyword>
<dbReference type="InterPro" id="IPR010207">
    <property type="entry name" value="Elect_transpt_cplx_RnfB/RsxB"/>
</dbReference>
<keyword evidence="6" id="KW-0677">Repeat</keyword>
<keyword evidence="1" id="KW-0813">Transport</keyword>
<evidence type="ECO:0000256" key="5">
    <source>
        <dbReference type="ARBA" id="ARBA00022723"/>
    </source>
</evidence>
<feature type="domain" description="4Fe-4S ferredoxin-type" evidence="13">
    <location>
        <begin position="75"/>
        <end position="104"/>
    </location>
</feature>
<keyword evidence="7" id="KW-1278">Translocase</keyword>
<evidence type="ECO:0000259" key="13">
    <source>
        <dbReference type="PROSITE" id="PS51379"/>
    </source>
</evidence>
<evidence type="ECO:0000256" key="12">
    <source>
        <dbReference type="SAM" id="MobiDB-lite"/>
    </source>
</evidence>
<keyword evidence="10" id="KW-0411">Iron-sulfur</keyword>
<reference evidence="15 16" key="1">
    <citation type="submission" date="2020-10" db="EMBL/GenBank/DDBJ databases">
        <title>Phylogeny of dyella-like bacteria.</title>
        <authorList>
            <person name="Fu J."/>
        </authorList>
    </citation>
    <scope>NUCLEOTIDE SEQUENCE [LARGE SCALE GENOMIC DNA]</scope>
    <source>
        <strain evidence="15 16">DHOB07</strain>
    </source>
</reference>
<evidence type="ECO:0000313" key="16">
    <source>
        <dbReference type="Proteomes" id="UP001620405"/>
    </source>
</evidence>
<evidence type="ECO:0000256" key="1">
    <source>
        <dbReference type="ARBA" id="ARBA00022448"/>
    </source>
</evidence>
<dbReference type="SUPFAM" id="SSF54862">
    <property type="entry name" value="4Fe-4S ferredoxins"/>
    <property type="match status" value="1"/>
</dbReference>
<dbReference type="Proteomes" id="UP001620405">
    <property type="component" value="Unassembled WGS sequence"/>
</dbReference>
<proteinExistence type="predicted"/>
<sequence>MSVLADRIDALLPQTQCEQCGYHGCRPYAEAIAAGEAEINQCPPGGSAGVAKLAALLGRAPIPLNPANGVEKPRTLARIIEADCIGCTKCIQVCPVDAIVGANKLMHTVIADDCTGCERCVPACPVDCIVLEPMPVEQADDPAHADAARIHFERREVRLNEQHMQREAELTSRKAQVHTSSASQSVQDALARAKAKKQEPKT</sequence>
<evidence type="ECO:0000256" key="10">
    <source>
        <dbReference type="ARBA" id="ARBA00023014"/>
    </source>
</evidence>
<comment type="caution">
    <text evidence="15">The sequence shown here is derived from an EMBL/GenBank/DDBJ whole genome shotgun (WGS) entry which is preliminary data.</text>
</comment>
<evidence type="ECO:0000259" key="14">
    <source>
        <dbReference type="PROSITE" id="PS51656"/>
    </source>
</evidence>
<keyword evidence="2" id="KW-1003">Cell membrane</keyword>
<evidence type="ECO:0000256" key="2">
    <source>
        <dbReference type="ARBA" id="ARBA00022475"/>
    </source>
</evidence>
<keyword evidence="4" id="KW-0997">Cell inner membrane</keyword>
<feature type="compositionally biased region" description="Basic and acidic residues" evidence="12">
    <location>
        <begin position="163"/>
        <end position="172"/>
    </location>
</feature>
<gene>
    <name evidence="15" type="ORF">ISP13_07435</name>
</gene>
<organism evidence="15 16">
    <name type="scientific">Dyella lipolytica</name>
    <dbReference type="NCBI Taxonomy" id="1867835"/>
    <lineage>
        <taxon>Bacteria</taxon>
        <taxon>Pseudomonadati</taxon>
        <taxon>Pseudomonadota</taxon>
        <taxon>Gammaproteobacteria</taxon>
        <taxon>Lysobacterales</taxon>
        <taxon>Rhodanobacteraceae</taxon>
        <taxon>Dyella</taxon>
    </lineage>
</organism>
<evidence type="ECO:0000256" key="9">
    <source>
        <dbReference type="ARBA" id="ARBA00023004"/>
    </source>
</evidence>
<keyword evidence="11" id="KW-0472">Membrane</keyword>
<dbReference type="EMBL" id="JADIKG010000011">
    <property type="protein sequence ID" value="MFK2873361.1"/>
    <property type="molecule type" value="Genomic_DNA"/>
</dbReference>
<dbReference type="PANTHER" id="PTHR42859">
    <property type="entry name" value="OXIDOREDUCTASE"/>
    <property type="match status" value="1"/>
</dbReference>
<dbReference type="InterPro" id="IPR017900">
    <property type="entry name" value="4Fe4S_Fe_S_CS"/>
</dbReference>
<evidence type="ECO:0000313" key="15">
    <source>
        <dbReference type="EMBL" id="MFK2873361.1"/>
    </source>
</evidence>
<name>A0ABW8IWT3_9GAMM</name>
<feature type="region of interest" description="Disordered" evidence="12">
    <location>
        <begin position="163"/>
        <end position="202"/>
    </location>
</feature>